<dbReference type="NCBIfam" id="TIGR00426">
    <property type="entry name" value="competence protein ComEA helix-hairpin-helix repeat region"/>
    <property type="match status" value="1"/>
</dbReference>
<dbReference type="InterPro" id="IPR010994">
    <property type="entry name" value="RuvA_2-like"/>
</dbReference>
<dbReference type="PANTHER" id="PTHR21180">
    <property type="entry name" value="ENDONUCLEASE/EXONUCLEASE/PHOSPHATASE FAMILY DOMAIN-CONTAINING PROTEIN 1"/>
    <property type="match status" value="1"/>
</dbReference>
<dbReference type="InterPro" id="IPR051675">
    <property type="entry name" value="Endo/Exo/Phosphatase_dom_1"/>
</dbReference>
<dbReference type="EMBL" id="CAADRM010000121">
    <property type="protein sequence ID" value="VFU16763.1"/>
    <property type="molecule type" value="Genomic_DNA"/>
</dbReference>
<dbReference type="SUPFAM" id="SSF47781">
    <property type="entry name" value="RuvA domain 2-like"/>
    <property type="match status" value="1"/>
</dbReference>
<dbReference type="InterPro" id="IPR004509">
    <property type="entry name" value="Competence_ComEA_HhH"/>
</dbReference>
<organism evidence="2">
    <name type="scientific">anaerobic digester metagenome</name>
    <dbReference type="NCBI Taxonomy" id="1263854"/>
    <lineage>
        <taxon>unclassified sequences</taxon>
        <taxon>metagenomes</taxon>
        <taxon>ecological metagenomes</taxon>
    </lineage>
</organism>
<evidence type="ECO:0000313" key="2">
    <source>
        <dbReference type="EMBL" id="VFU16763.1"/>
    </source>
</evidence>
<accession>A0A485M2A9</accession>
<proteinExistence type="predicted"/>
<protein>
    <submittedName>
        <fullName evidence="2">ComE operon protein 1</fullName>
    </submittedName>
</protein>
<sequence length="132" mass="13922">MRKYTFLAIGALFILLALGGVAYAAGEGGGADQAKVDINTATIEELQTVPGLDQELAQNIIDYREANGPFSSVDELISVEGIDNEKLDVIREQIMVGEMPGSQPMGPPQEPDGMGDQPMGEPMPGESPPAGY</sequence>
<dbReference type="GO" id="GO:0015627">
    <property type="term" value="C:type II protein secretion system complex"/>
    <property type="evidence" value="ECO:0007669"/>
    <property type="project" value="TreeGrafter"/>
</dbReference>
<gene>
    <name evidence="2" type="primary">comEA</name>
    <name evidence="2" type="ORF">SCFA_560004</name>
</gene>
<feature type="region of interest" description="Disordered" evidence="1">
    <location>
        <begin position="98"/>
        <end position="132"/>
    </location>
</feature>
<dbReference type="Gene3D" id="1.10.150.280">
    <property type="entry name" value="AF1531-like domain"/>
    <property type="match status" value="1"/>
</dbReference>
<dbReference type="Pfam" id="PF12836">
    <property type="entry name" value="HHH_3"/>
    <property type="match status" value="1"/>
</dbReference>
<evidence type="ECO:0000256" key="1">
    <source>
        <dbReference type="SAM" id="MobiDB-lite"/>
    </source>
</evidence>
<dbReference type="AlphaFoldDB" id="A0A485M2A9"/>
<dbReference type="PANTHER" id="PTHR21180:SF32">
    <property type="entry name" value="ENDONUCLEASE_EXONUCLEASE_PHOSPHATASE FAMILY DOMAIN-CONTAINING PROTEIN 1"/>
    <property type="match status" value="1"/>
</dbReference>
<reference evidence="2" key="1">
    <citation type="submission" date="2019-03" db="EMBL/GenBank/DDBJ databases">
        <authorList>
            <person name="Hao L."/>
        </authorList>
    </citation>
    <scope>NUCLEOTIDE SEQUENCE</scope>
</reference>
<dbReference type="GO" id="GO:0015628">
    <property type="term" value="P:protein secretion by the type II secretion system"/>
    <property type="evidence" value="ECO:0007669"/>
    <property type="project" value="TreeGrafter"/>
</dbReference>
<name>A0A485M2A9_9ZZZZ</name>